<accession>A0A9P7QXA6</accession>
<comment type="caution">
    <text evidence="1">The sequence shown here is derived from an EMBL/GenBank/DDBJ whole genome shotgun (WGS) entry which is preliminary data.</text>
</comment>
<reference evidence="1" key="1">
    <citation type="submission" date="2021-05" db="EMBL/GenBank/DDBJ databases">
        <title>Comparative genomics of three Colletotrichum scovillei strains and genetic complementation revealed genes involved fungal growth and virulence on chili pepper.</title>
        <authorList>
            <person name="Hsieh D.-K."/>
            <person name="Chuang S.-C."/>
            <person name="Chen C.-Y."/>
            <person name="Chao Y.-T."/>
            <person name="Lu M.-Y.J."/>
            <person name="Lee M.-H."/>
            <person name="Shih M.-C."/>
        </authorList>
    </citation>
    <scope>NUCLEOTIDE SEQUENCE</scope>
    <source>
        <strain evidence="1">Coll-153</strain>
    </source>
</reference>
<keyword evidence="2" id="KW-1185">Reference proteome</keyword>
<evidence type="ECO:0000313" key="2">
    <source>
        <dbReference type="Proteomes" id="UP000699042"/>
    </source>
</evidence>
<gene>
    <name evidence="1" type="ORF">JMJ77_011697</name>
</gene>
<proteinExistence type="predicted"/>
<protein>
    <submittedName>
        <fullName evidence="1">Uncharacterized protein</fullName>
    </submittedName>
</protein>
<feature type="non-terminal residue" evidence="1">
    <location>
        <position position="37"/>
    </location>
</feature>
<dbReference type="Proteomes" id="UP000699042">
    <property type="component" value="Unassembled WGS sequence"/>
</dbReference>
<dbReference type="EMBL" id="JAESDN010000011">
    <property type="protein sequence ID" value="KAG7043875.1"/>
    <property type="molecule type" value="Genomic_DNA"/>
</dbReference>
<name>A0A9P7QXA6_9PEZI</name>
<sequence>MGQLTHDGFLPKYLILACSNRCLQARYRTSAETQRAD</sequence>
<dbReference type="AlphaFoldDB" id="A0A9P7QXA6"/>
<organism evidence="1 2">
    <name type="scientific">Colletotrichum scovillei</name>
    <dbReference type="NCBI Taxonomy" id="1209932"/>
    <lineage>
        <taxon>Eukaryota</taxon>
        <taxon>Fungi</taxon>
        <taxon>Dikarya</taxon>
        <taxon>Ascomycota</taxon>
        <taxon>Pezizomycotina</taxon>
        <taxon>Sordariomycetes</taxon>
        <taxon>Hypocreomycetidae</taxon>
        <taxon>Glomerellales</taxon>
        <taxon>Glomerellaceae</taxon>
        <taxon>Colletotrichum</taxon>
        <taxon>Colletotrichum acutatum species complex</taxon>
    </lineage>
</organism>
<evidence type="ECO:0000313" key="1">
    <source>
        <dbReference type="EMBL" id="KAG7043875.1"/>
    </source>
</evidence>